<dbReference type="SUPFAM" id="SSF54593">
    <property type="entry name" value="Glyoxalase/Bleomycin resistance protein/Dihydroxybiphenyl dioxygenase"/>
    <property type="match status" value="1"/>
</dbReference>
<keyword evidence="3" id="KW-1185">Reference proteome</keyword>
<dbReference type="AlphaFoldDB" id="A0A558RCT0"/>
<gene>
    <name evidence="2" type="ORF">FOY91_02255</name>
</gene>
<dbReference type="Pfam" id="PF00903">
    <property type="entry name" value="Glyoxalase"/>
    <property type="match status" value="2"/>
</dbReference>
<accession>A0A558RCT0</accession>
<dbReference type="PROSITE" id="PS51819">
    <property type="entry name" value="VOC"/>
    <property type="match status" value="2"/>
</dbReference>
<dbReference type="PANTHER" id="PTHR21366:SF14">
    <property type="entry name" value="GLYOXALASE DOMAIN-CONTAINING PROTEIN 5"/>
    <property type="match status" value="1"/>
</dbReference>
<dbReference type="RefSeq" id="WP_145147679.1">
    <property type="nucleotide sequence ID" value="NZ_VNIM01000004.1"/>
</dbReference>
<protein>
    <submittedName>
        <fullName evidence="2">Metapyrocatechase</fullName>
    </submittedName>
</protein>
<organism evidence="2 3">
    <name type="scientific">Alterirhizorhabdus solaris</name>
    <dbReference type="NCBI Taxonomy" id="2529389"/>
    <lineage>
        <taxon>Bacteria</taxon>
        <taxon>Pseudomonadati</taxon>
        <taxon>Pseudomonadota</taxon>
        <taxon>Alphaproteobacteria</taxon>
        <taxon>Sphingomonadales</taxon>
        <taxon>Rhizorhabdaceae</taxon>
        <taxon>Alterirhizorhabdus</taxon>
    </lineage>
</organism>
<dbReference type="EMBL" id="VNIM01000004">
    <property type="protein sequence ID" value="TVV77168.1"/>
    <property type="molecule type" value="Genomic_DNA"/>
</dbReference>
<evidence type="ECO:0000313" key="2">
    <source>
        <dbReference type="EMBL" id="TVV77168.1"/>
    </source>
</evidence>
<dbReference type="InterPro" id="IPR050383">
    <property type="entry name" value="GlyoxalaseI/FosfomycinResist"/>
</dbReference>
<comment type="caution">
    <text evidence="2">The sequence shown here is derived from an EMBL/GenBank/DDBJ whole genome shotgun (WGS) entry which is preliminary data.</text>
</comment>
<feature type="domain" description="VOC" evidence="1">
    <location>
        <begin position="19"/>
        <end position="127"/>
    </location>
</feature>
<dbReference type="Gene3D" id="3.10.180.10">
    <property type="entry name" value="2,3-Dihydroxybiphenyl 1,2-Dioxygenase, domain 1"/>
    <property type="match status" value="2"/>
</dbReference>
<evidence type="ECO:0000313" key="3">
    <source>
        <dbReference type="Proteomes" id="UP000318681"/>
    </source>
</evidence>
<dbReference type="OrthoDB" id="9803142at2"/>
<dbReference type="Proteomes" id="UP000318681">
    <property type="component" value="Unassembled WGS sequence"/>
</dbReference>
<dbReference type="InterPro" id="IPR004360">
    <property type="entry name" value="Glyas_Fos-R_dOase_dom"/>
</dbReference>
<sequence length="327" mass="36019">MDANDGRKGRRADVLGVHSIDHFALAVPDLGEARRFYERFGLEVRDSGGALELYAKGNPHRWATLIQSEGAKRLRYLSFGVFTDEMVAFRAHLVTQGVRAIAAPDDADPDGFWFDGFDGLPVNIRVADKVSPAEKSRFTFASAAPGVSGAVLNSKAPPVHPRRLSHFALFTTDVNAAIDFYERTLGLRLSDKSEPAVAFLHGVHGSDHHLLALVLSDRRGMHHNSWDVGSVTEVGLGGATMARAGYDRGWGIGQHVLGANYFYYVRDPWGSYSEYSADMDFIPHDVDWPSANHAPEDSMFLWGPNPDPEFIQNFEPADNAAPQETRP</sequence>
<proteinExistence type="predicted"/>
<feature type="domain" description="VOC" evidence="1">
    <location>
        <begin position="163"/>
        <end position="278"/>
    </location>
</feature>
<dbReference type="InterPro" id="IPR037523">
    <property type="entry name" value="VOC_core"/>
</dbReference>
<dbReference type="PANTHER" id="PTHR21366">
    <property type="entry name" value="GLYOXALASE FAMILY PROTEIN"/>
    <property type="match status" value="1"/>
</dbReference>
<dbReference type="InterPro" id="IPR029068">
    <property type="entry name" value="Glyas_Bleomycin-R_OHBP_Dase"/>
</dbReference>
<evidence type="ECO:0000259" key="1">
    <source>
        <dbReference type="PROSITE" id="PS51819"/>
    </source>
</evidence>
<reference evidence="2 3" key="1">
    <citation type="submission" date="2019-07" db="EMBL/GenBank/DDBJ databases">
        <title>Sphingomonas solaris sp. nov., isolated from a solar panel from Boston, Massachusetts.</title>
        <authorList>
            <person name="Tanner K."/>
            <person name="Pascual J."/>
            <person name="Mancuso C."/>
            <person name="Pereto J."/>
            <person name="Khalil A."/>
            <person name="Vilanova C."/>
        </authorList>
    </citation>
    <scope>NUCLEOTIDE SEQUENCE [LARGE SCALE GENOMIC DNA]</scope>
    <source>
        <strain evidence="2 3">R4DWN</strain>
    </source>
</reference>
<name>A0A558RCT0_9SPHN</name>